<dbReference type="Pfam" id="PF14223">
    <property type="entry name" value="Retrotran_gag_2"/>
    <property type="match status" value="1"/>
</dbReference>
<keyword evidence="2" id="KW-1185">Reference proteome</keyword>
<protein>
    <recommendedName>
        <fullName evidence="3">Retrotransposon Copia-like N-terminal domain-containing protein</fullName>
    </recommendedName>
</protein>
<evidence type="ECO:0008006" key="3">
    <source>
        <dbReference type="Google" id="ProtNLM"/>
    </source>
</evidence>
<dbReference type="Proteomes" id="UP000826656">
    <property type="component" value="Unassembled WGS sequence"/>
</dbReference>
<organism evidence="1 2">
    <name type="scientific">Solanum tuberosum</name>
    <name type="common">Potato</name>
    <dbReference type="NCBI Taxonomy" id="4113"/>
    <lineage>
        <taxon>Eukaryota</taxon>
        <taxon>Viridiplantae</taxon>
        <taxon>Streptophyta</taxon>
        <taxon>Embryophyta</taxon>
        <taxon>Tracheophyta</taxon>
        <taxon>Spermatophyta</taxon>
        <taxon>Magnoliopsida</taxon>
        <taxon>eudicotyledons</taxon>
        <taxon>Gunneridae</taxon>
        <taxon>Pentapetalae</taxon>
        <taxon>asterids</taxon>
        <taxon>lamiids</taxon>
        <taxon>Solanales</taxon>
        <taxon>Solanaceae</taxon>
        <taxon>Solanoideae</taxon>
        <taxon>Solaneae</taxon>
        <taxon>Solanum</taxon>
    </lineage>
</organism>
<evidence type="ECO:0000313" key="1">
    <source>
        <dbReference type="EMBL" id="KAH0781608.1"/>
    </source>
</evidence>
<dbReference type="PANTHER" id="PTHR47481:SF21">
    <property type="entry name" value="BASIC-LEUCINE ZIPPER TRANSCRIPTION FACTOR Q-RELATED"/>
    <property type="match status" value="1"/>
</dbReference>
<accession>A0ABQ7WLL6</accession>
<reference evidence="1 2" key="1">
    <citation type="journal article" date="2021" name="bioRxiv">
        <title>Chromosome-scale and haplotype-resolved genome assembly of a tetraploid potato cultivar.</title>
        <authorList>
            <person name="Sun H."/>
            <person name="Jiao W.-B."/>
            <person name="Krause K."/>
            <person name="Campoy J.A."/>
            <person name="Goel M."/>
            <person name="Folz-Donahue K."/>
            <person name="Kukat C."/>
            <person name="Huettel B."/>
            <person name="Schneeberger K."/>
        </authorList>
    </citation>
    <scope>NUCLEOTIDE SEQUENCE [LARGE SCALE GENOMIC DNA]</scope>
    <source>
        <strain evidence="1">SolTubOtavaFocal</strain>
        <tissue evidence="1">Leaves</tissue>
    </source>
</reference>
<dbReference type="PANTHER" id="PTHR47481">
    <property type="match status" value="1"/>
</dbReference>
<dbReference type="EMBL" id="JAIVGD010000001">
    <property type="protein sequence ID" value="KAH0781608.1"/>
    <property type="molecule type" value="Genomic_DNA"/>
</dbReference>
<sequence>MAPSVTNSNATNTTTIVQFNSVTQLPIKLAGSHNFSPWKAQVSMLMRGHNLYGHLDGTIPAPVETTTSNNLTISNPDYVNWFCQDQLIQNAILASVDPTLAAIVAAATTTKAAWDSLNTAYANKLQTCIFSLRDRFAFLTKESQPVTDYLNQVRSLYDELATAGALVTNAELIVKILTGFGSEYREISAAIRARDNPIS</sequence>
<proteinExistence type="predicted"/>
<evidence type="ECO:0000313" key="2">
    <source>
        <dbReference type="Proteomes" id="UP000826656"/>
    </source>
</evidence>
<name>A0ABQ7WLL6_SOLTU</name>
<gene>
    <name evidence="1" type="ORF">KY290_001206</name>
</gene>
<comment type="caution">
    <text evidence="1">The sequence shown here is derived from an EMBL/GenBank/DDBJ whole genome shotgun (WGS) entry which is preliminary data.</text>
</comment>